<evidence type="ECO:0000256" key="2">
    <source>
        <dbReference type="ARBA" id="ARBA00022729"/>
    </source>
</evidence>
<evidence type="ECO:0000313" key="5">
    <source>
        <dbReference type="EMBL" id="TCV98343.1"/>
    </source>
</evidence>
<reference evidence="5 6" key="1">
    <citation type="submission" date="2019-03" db="EMBL/GenBank/DDBJ databases">
        <title>Genomic Encyclopedia of Type Strains, Phase IV (KMG-IV): sequencing the most valuable type-strain genomes for metagenomic binning, comparative biology and taxonomic classification.</title>
        <authorList>
            <person name="Goeker M."/>
        </authorList>
    </citation>
    <scope>NUCLEOTIDE SEQUENCE [LARGE SCALE GENOMIC DNA]</scope>
    <source>
        <strain evidence="5 6">DSM 19580</strain>
    </source>
</reference>
<dbReference type="EMBL" id="SMCR01000003">
    <property type="protein sequence ID" value="TCV98343.1"/>
    <property type="molecule type" value="Genomic_DNA"/>
</dbReference>
<feature type="chain" id="PRO_5020999860" evidence="3">
    <location>
        <begin position="22"/>
        <end position="279"/>
    </location>
</feature>
<evidence type="ECO:0000256" key="1">
    <source>
        <dbReference type="ARBA" id="ARBA00010333"/>
    </source>
</evidence>
<evidence type="ECO:0000313" key="6">
    <source>
        <dbReference type="Proteomes" id="UP000295719"/>
    </source>
</evidence>
<keyword evidence="2 3" id="KW-0732">Signal</keyword>
<feature type="signal peptide" evidence="3">
    <location>
        <begin position="1"/>
        <end position="21"/>
    </location>
</feature>
<protein>
    <submittedName>
        <fullName evidence="5">ABC-type amino acid transport substrate-binding protein</fullName>
    </submittedName>
</protein>
<feature type="domain" description="Solute-binding protein family 3/N-terminal" evidence="4">
    <location>
        <begin position="26"/>
        <end position="273"/>
    </location>
</feature>
<dbReference type="SMART" id="SM00062">
    <property type="entry name" value="PBPb"/>
    <property type="match status" value="1"/>
</dbReference>
<dbReference type="Gene3D" id="3.40.190.10">
    <property type="entry name" value="Periplasmic binding protein-like II"/>
    <property type="match status" value="2"/>
</dbReference>
<proteinExistence type="inferred from homology"/>
<dbReference type="InterPro" id="IPR001638">
    <property type="entry name" value="Solute-binding_3/MltF_N"/>
</dbReference>
<dbReference type="PANTHER" id="PTHR35936">
    <property type="entry name" value="MEMBRANE-BOUND LYTIC MUREIN TRANSGLYCOSYLASE F"/>
    <property type="match status" value="1"/>
</dbReference>
<name>A0A4R3Z3B1_9GAMM</name>
<comment type="similarity">
    <text evidence="1">Belongs to the bacterial solute-binding protein 3 family.</text>
</comment>
<sequence>MKKNLLLLAALSMAFTGAAPAQMPKTVKVAIEGAFPPWNALDSSGKLEGFDVDLISWLCRRAAVECQLSSGAWATLVPGLNLGKYDVVMTLGINEKRKKVVDFTLPYASGVASFLVLKNSDLAGLPMTGQRLNLNDKARADGVMAAIGQKLKGKTVGVVQSTSQEQLMNSYFGDSVKVRTYRSSAERDLDIKAGRIDAGFDSGVYARFIMSKAGNQDLTNAGPDLKGSVLATDVAMGMRKGEADLKARFDGAIKAAAAEGVIRQLSEKWSKLDLTPDYP</sequence>
<dbReference type="PANTHER" id="PTHR35936:SF37">
    <property type="entry name" value="AMINO ACID ABC TRANSPORTER SUBSTRATE-BINDING PROTEIN"/>
    <property type="match status" value="1"/>
</dbReference>
<keyword evidence="6" id="KW-1185">Reference proteome</keyword>
<comment type="caution">
    <text evidence="5">The sequence shown here is derived from an EMBL/GenBank/DDBJ whole genome shotgun (WGS) entry which is preliminary data.</text>
</comment>
<evidence type="ECO:0000256" key="3">
    <source>
        <dbReference type="SAM" id="SignalP"/>
    </source>
</evidence>
<dbReference type="OrthoDB" id="368476at2"/>
<accession>A0A4R3Z3B1</accession>
<gene>
    <name evidence="5" type="ORF">EDC52_103435</name>
</gene>
<evidence type="ECO:0000259" key="4">
    <source>
        <dbReference type="SMART" id="SM00062"/>
    </source>
</evidence>
<dbReference type="Proteomes" id="UP000295719">
    <property type="component" value="Unassembled WGS sequence"/>
</dbReference>
<dbReference type="RefSeq" id="WP_131865084.1">
    <property type="nucleotide sequence ID" value="NZ_SMCR01000003.1"/>
</dbReference>
<dbReference type="SUPFAM" id="SSF53850">
    <property type="entry name" value="Periplasmic binding protein-like II"/>
    <property type="match status" value="1"/>
</dbReference>
<organism evidence="5 6">
    <name type="scientific">Biostraticola tofi</name>
    <dbReference type="NCBI Taxonomy" id="466109"/>
    <lineage>
        <taxon>Bacteria</taxon>
        <taxon>Pseudomonadati</taxon>
        <taxon>Pseudomonadota</taxon>
        <taxon>Gammaproteobacteria</taxon>
        <taxon>Enterobacterales</taxon>
        <taxon>Bruguierivoracaceae</taxon>
        <taxon>Biostraticola</taxon>
    </lineage>
</organism>
<dbReference type="AlphaFoldDB" id="A0A4R3Z3B1"/>
<dbReference type="Pfam" id="PF00497">
    <property type="entry name" value="SBP_bac_3"/>
    <property type="match status" value="1"/>
</dbReference>